<keyword evidence="2" id="KW-0399">Innate immunity</keyword>
<keyword evidence="3" id="KW-0391">Immunity</keyword>
<dbReference type="Gene3D" id="1.10.1410.20">
    <property type="entry name" value="2'-5'-oligoadenylate synthetase 1, domain 2"/>
    <property type="match status" value="1"/>
</dbReference>
<dbReference type="Pfam" id="PF00240">
    <property type="entry name" value="ubiquitin"/>
    <property type="match status" value="1"/>
</dbReference>
<evidence type="ECO:0000256" key="5">
    <source>
        <dbReference type="ARBA" id="ARBA00023118"/>
    </source>
</evidence>
<evidence type="ECO:0000313" key="8">
    <source>
        <dbReference type="RefSeq" id="XP_013917049.1"/>
    </source>
</evidence>
<dbReference type="GO" id="GO:0051607">
    <property type="term" value="P:defense response to virus"/>
    <property type="evidence" value="ECO:0007669"/>
    <property type="project" value="UniProtKB-KW"/>
</dbReference>
<evidence type="ECO:0000256" key="4">
    <source>
        <dbReference type="ARBA" id="ARBA00022884"/>
    </source>
</evidence>
<dbReference type="CDD" id="cd05400">
    <property type="entry name" value="NT_2-5OAS_ClassI-CCAase"/>
    <property type="match status" value="1"/>
</dbReference>
<dbReference type="PANTHER" id="PTHR11258:SF7">
    <property type="entry name" value="2'-5'-OLIGOADENYLATE SYNTHASE-LIKE PROTEIN 2"/>
    <property type="match status" value="1"/>
</dbReference>
<dbReference type="InterPro" id="IPR043519">
    <property type="entry name" value="NT_sf"/>
</dbReference>
<name>A0A6I9Y8J8_9SAUR</name>
<dbReference type="PANTHER" id="PTHR11258">
    <property type="entry name" value="2-5 OLIGOADENYLATE SYNTHETASE"/>
    <property type="match status" value="1"/>
</dbReference>
<dbReference type="Gene3D" id="3.10.20.90">
    <property type="entry name" value="Phosphatidylinositol 3-kinase Catalytic Subunit, Chain A, domain 1"/>
    <property type="match status" value="1"/>
</dbReference>
<dbReference type="GO" id="GO:0005829">
    <property type="term" value="C:cytosol"/>
    <property type="evidence" value="ECO:0007669"/>
    <property type="project" value="TreeGrafter"/>
</dbReference>
<comment type="similarity">
    <text evidence="1">Belongs to the 2-5A synthase family.</text>
</comment>
<feature type="domain" description="Ubiquitin-like" evidence="6">
    <location>
        <begin position="429"/>
        <end position="504"/>
    </location>
</feature>
<dbReference type="Pfam" id="PF01909">
    <property type="entry name" value="NTP_transf_2"/>
    <property type="match status" value="1"/>
</dbReference>
<evidence type="ECO:0000259" key="6">
    <source>
        <dbReference type="PROSITE" id="PS50053"/>
    </source>
</evidence>
<dbReference type="GO" id="GO:0045071">
    <property type="term" value="P:negative regulation of viral genome replication"/>
    <property type="evidence" value="ECO:0007669"/>
    <property type="project" value="TreeGrafter"/>
</dbReference>
<protein>
    <submittedName>
        <fullName evidence="8 9">2'-5'-oligoadenylate synthase-like protein</fullName>
    </submittedName>
</protein>
<dbReference type="InterPro" id="IPR029071">
    <property type="entry name" value="Ubiquitin-like_domsf"/>
</dbReference>
<dbReference type="InterPro" id="IPR019956">
    <property type="entry name" value="Ubiquitin_dom"/>
</dbReference>
<dbReference type="InterPro" id="IPR018952">
    <property type="entry name" value="2-5-oligoAdlate_synth_1_dom2/C"/>
</dbReference>
<dbReference type="InterPro" id="IPR006116">
    <property type="entry name" value="NT_2-5OAS_ClassI-CCAase"/>
</dbReference>
<keyword evidence="5" id="KW-0051">Antiviral defense</keyword>
<evidence type="ECO:0000256" key="1">
    <source>
        <dbReference type="ARBA" id="ARBA00009526"/>
    </source>
</evidence>
<dbReference type="GO" id="GO:0003725">
    <property type="term" value="F:double-stranded RNA binding"/>
    <property type="evidence" value="ECO:0007669"/>
    <property type="project" value="TreeGrafter"/>
</dbReference>
<keyword evidence="4" id="KW-0694">RNA-binding</keyword>
<dbReference type="GO" id="GO:0045087">
    <property type="term" value="P:innate immune response"/>
    <property type="evidence" value="ECO:0007669"/>
    <property type="project" value="UniProtKB-KW"/>
</dbReference>
<dbReference type="Pfam" id="PF10421">
    <property type="entry name" value="OAS1_C"/>
    <property type="match status" value="1"/>
</dbReference>
<gene>
    <name evidence="8 9" type="primary">OASL</name>
</gene>
<dbReference type="KEGG" id="tsr:106545111"/>
<organism evidence="7 9">
    <name type="scientific">Thamnophis sirtalis</name>
    <dbReference type="NCBI Taxonomy" id="35019"/>
    <lineage>
        <taxon>Eukaryota</taxon>
        <taxon>Metazoa</taxon>
        <taxon>Chordata</taxon>
        <taxon>Craniata</taxon>
        <taxon>Vertebrata</taxon>
        <taxon>Euteleostomi</taxon>
        <taxon>Lepidosauria</taxon>
        <taxon>Squamata</taxon>
        <taxon>Bifurcata</taxon>
        <taxon>Unidentata</taxon>
        <taxon>Episquamata</taxon>
        <taxon>Toxicofera</taxon>
        <taxon>Serpentes</taxon>
        <taxon>Colubroidea</taxon>
        <taxon>Colubridae</taxon>
        <taxon>Natricinae</taxon>
        <taxon>Thamnophis</taxon>
    </lineage>
</organism>
<reference evidence="8 9" key="1">
    <citation type="submission" date="2025-04" db="UniProtKB">
        <authorList>
            <consortium name="RefSeq"/>
        </authorList>
    </citation>
    <scope>IDENTIFICATION</scope>
    <source>
        <tissue evidence="8 9">Skeletal muscle</tissue>
    </source>
</reference>
<evidence type="ECO:0000313" key="9">
    <source>
        <dbReference type="RefSeq" id="XP_013917050.1"/>
    </source>
</evidence>
<dbReference type="SUPFAM" id="SSF81631">
    <property type="entry name" value="PAP/OAS1 substrate-binding domain"/>
    <property type="match status" value="1"/>
</dbReference>
<dbReference type="PROSITE" id="PS50053">
    <property type="entry name" value="UBIQUITIN_2"/>
    <property type="match status" value="1"/>
</dbReference>
<dbReference type="OrthoDB" id="1885901at2759"/>
<dbReference type="RefSeq" id="XP_013917050.1">
    <property type="nucleotide sequence ID" value="XM_014061575.1"/>
</dbReference>
<dbReference type="Gene3D" id="3.30.460.10">
    <property type="entry name" value="Beta Polymerase, domain 2"/>
    <property type="match status" value="1"/>
</dbReference>
<dbReference type="InterPro" id="IPR000626">
    <property type="entry name" value="Ubiquitin-like_dom"/>
</dbReference>
<dbReference type="InterPro" id="IPR002934">
    <property type="entry name" value="Polymerase_NTP_transf_dom"/>
</dbReference>
<dbReference type="CTD" id="8638"/>
<dbReference type="GO" id="GO:0005654">
    <property type="term" value="C:nucleoplasm"/>
    <property type="evidence" value="ECO:0007669"/>
    <property type="project" value="TreeGrafter"/>
</dbReference>
<dbReference type="SUPFAM" id="SSF54236">
    <property type="entry name" value="Ubiquitin-like"/>
    <property type="match status" value="1"/>
</dbReference>
<dbReference type="Proteomes" id="UP000504617">
    <property type="component" value="Unplaced"/>
</dbReference>
<dbReference type="RefSeq" id="XP_013917049.1">
    <property type="nucleotide sequence ID" value="XM_014061574.1"/>
</dbReference>
<keyword evidence="7" id="KW-1185">Reference proteome</keyword>
<dbReference type="PROSITE" id="PS50152">
    <property type="entry name" value="25A_SYNTH_3"/>
    <property type="match status" value="1"/>
</dbReference>
<dbReference type="SUPFAM" id="SSF81301">
    <property type="entry name" value="Nucleotidyltransferase"/>
    <property type="match status" value="1"/>
</dbReference>
<dbReference type="FunFam" id="3.10.20.90:FF:000205">
    <property type="entry name" value="2'-5'-oligoadenylate synthase-like protein 2"/>
    <property type="match status" value="1"/>
</dbReference>
<proteinExistence type="inferred from homology"/>
<sequence length="515" mass="59418">MECQTERMELYSIPSKRLDDYIGTNLLPSEEFKKNVGDAVNRICSFLKENWELDKDASVIKTIKAGSTGKGTTLDKSSDVDLVIFLNAFSSFQDQAEKREYVIQDIERKLNRFIQTLAYKVDISPLRKGTRSLQLCIQTKKKKESVEVDILPAYDVLGQITDTYIPPTKVYIDLIEADGKPGEFNTSFTELQRNFVKHCPPKLKGLLRLVKHWYKEIKKQSSPFFKLPPKFALELLTIYAWEEEHKGKEKFDTAEGFCTVMKLITQYKDLCLFWTKYYTLDDPKVGLHVKGKLRESRPVIIDPADPTANVAKASLEAWDLLAQKASDCLKQSCCMKDEQPIKPWNVQPTRNIEVTVIQHTGPPTYISCNPFVPIKRIKEQFGEKGHICELYWGETLQGSTALQNDKRLADYGIFFNTTFQLLDSTSQTMDIFVKDYNTNTKRYTVSSSETVLGLKRMIEADKRIPVNDQRLTYQDKELEDVKTLAYYKIRSKDTVNLLLRLRGGHWNGMEWNRIE</sequence>
<dbReference type="GeneID" id="106545111"/>
<dbReference type="SMART" id="SM00213">
    <property type="entry name" value="UBQ"/>
    <property type="match status" value="1"/>
</dbReference>
<accession>A0A6I9Y8J8</accession>
<dbReference type="FunFam" id="3.30.460.10:FF:000007">
    <property type="entry name" value="2'-5'-oligoadenylate synthetase 1"/>
    <property type="match status" value="1"/>
</dbReference>
<dbReference type="FunFam" id="1.10.1410.20:FF:000001">
    <property type="entry name" value="2'-5'-oligoadenylate synthetase 1"/>
    <property type="match status" value="1"/>
</dbReference>
<dbReference type="GO" id="GO:0016020">
    <property type="term" value="C:membrane"/>
    <property type="evidence" value="ECO:0007669"/>
    <property type="project" value="TreeGrafter"/>
</dbReference>
<dbReference type="GO" id="GO:0005524">
    <property type="term" value="F:ATP binding"/>
    <property type="evidence" value="ECO:0007669"/>
    <property type="project" value="UniProtKB-KW"/>
</dbReference>
<evidence type="ECO:0000256" key="3">
    <source>
        <dbReference type="ARBA" id="ARBA00022859"/>
    </source>
</evidence>
<dbReference type="AlphaFoldDB" id="A0A6I9Y8J8"/>
<dbReference type="GO" id="GO:0001730">
    <property type="term" value="F:2'-5'-oligoadenylate synthetase activity"/>
    <property type="evidence" value="ECO:0007669"/>
    <property type="project" value="UniProtKB-EC"/>
</dbReference>
<dbReference type="PRINTS" id="PR00348">
    <property type="entry name" value="UBIQUITIN"/>
</dbReference>
<evidence type="ECO:0000313" key="7">
    <source>
        <dbReference type="Proteomes" id="UP000504617"/>
    </source>
</evidence>
<evidence type="ECO:0000256" key="2">
    <source>
        <dbReference type="ARBA" id="ARBA00022588"/>
    </source>
</evidence>